<dbReference type="STRING" id="80876.SAMN05421779_107108"/>
<protein>
    <submittedName>
        <fullName evidence="2">Uncharacterized protein</fullName>
    </submittedName>
</protein>
<organism evidence="2 3">
    <name type="scientific">Insolitispirillum peregrinum</name>
    <dbReference type="NCBI Taxonomy" id="80876"/>
    <lineage>
        <taxon>Bacteria</taxon>
        <taxon>Pseudomonadati</taxon>
        <taxon>Pseudomonadota</taxon>
        <taxon>Alphaproteobacteria</taxon>
        <taxon>Rhodospirillales</taxon>
        <taxon>Novispirillaceae</taxon>
        <taxon>Insolitispirillum</taxon>
    </lineage>
</organism>
<dbReference type="AlphaFoldDB" id="A0A1N7PN02"/>
<evidence type="ECO:0000313" key="2">
    <source>
        <dbReference type="EMBL" id="SIT12003.1"/>
    </source>
</evidence>
<dbReference type="EMBL" id="FTOA01000007">
    <property type="protein sequence ID" value="SIT12003.1"/>
    <property type="molecule type" value="Genomic_DNA"/>
</dbReference>
<name>A0A1N7PN02_9PROT</name>
<sequence>MLAAFVCHPRGSPMRCHSASLTVLLLASTMLAPATVSAMPGNGTCIEGNCDNGIGVFLSTYDNNTYRGPFSNGLFAPSASYEVQDPAHPGVTYQFRTDANRDWSYAEQWRTPTQFYAGTMTKAVNPFTRLAINSFKEGRLEGSDGLVYEGQFEYVSLPPTTQRGTDALAAQVGIYMFSGTRTNSRTGARDYGIFASEAVRPKHDLILAPADPQKIAGIRAQYQAAVSSAQAQDAAVAQAQAQAQAQSSAGTDLFGALLQTAAGGLLASSMGQMSGAMGGLNATNLTQVVGVMTGQTSPDAAMALMAQDYMANGLGAAVGASTAQDFAALGRSIAADKALPSSTAVTSTTGRVPALESMTLPCSNENGAFTGTSKVPKAARDCRAEVIAHRKVQCRSDWRSDPSFAAMQACFRQNGIADLSQW</sequence>
<feature type="chain" id="PRO_5012049103" evidence="1">
    <location>
        <begin position="39"/>
        <end position="422"/>
    </location>
</feature>
<keyword evidence="3" id="KW-1185">Reference proteome</keyword>
<accession>A0A1N7PN02</accession>
<gene>
    <name evidence="2" type="ORF">SAMN05421779_107108</name>
</gene>
<evidence type="ECO:0000313" key="3">
    <source>
        <dbReference type="Proteomes" id="UP000185678"/>
    </source>
</evidence>
<keyword evidence="1" id="KW-0732">Signal</keyword>
<evidence type="ECO:0000256" key="1">
    <source>
        <dbReference type="SAM" id="SignalP"/>
    </source>
</evidence>
<proteinExistence type="predicted"/>
<feature type="signal peptide" evidence="1">
    <location>
        <begin position="1"/>
        <end position="38"/>
    </location>
</feature>
<dbReference type="Proteomes" id="UP000185678">
    <property type="component" value="Unassembled WGS sequence"/>
</dbReference>
<reference evidence="2 3" key="1">
    <citation type="submission" date="2017-01" db="EMBL/GenBank/DDBJ databases">
        <authorList>
            <person name="Mah S.A."/>
            <person name="Swanson W.J."/>
            <person name="Moy G.W."/>
            <person name="Vacquier V.D."/>
        </authorList>
    </citation>
    <scope>NUCLEOTIDE SEQUENCE [LARGE SCALE GENOMIC DNA]</scope>
    <source>
        <strain evidence="2 3">DSM 11589</strain>
    </source>
</reference>